<feature type="compositionally biased region" description="Polar residues" evidence="1">
    <location>
        <begin position="93"/>
        <end position="103"/>
    </location>
</feature>
<accession>A0ABW1V8T8</accession>
<organism evidence="2 3">
    <name type="scientific">Paenibacillus septentrionalis</name>
    <dbReference type="NCBI Taxonomy" id="429342"/>
    <lineage>
        <taxon>Bacteria</taxon>
        <taxon>Bacillati</taxon>
        <taxon>Bacillota</taxon>
        <taxon>Bacilli</taxon>
        <taxon>Bacillales</taxon>
        <taxon>Paenibacillaceae</taxon>
        <taxon>Paenibacillus</taxon>
    </lineage>
</organism>
<name>A0ABW1V8T8_9BACL</name>
<evidence type="ECO:0000313" key="3">
    <source>
        <dbReference type="Proteomes" id="UP001596233"/>
    </source>
</evidence>
<feature type="region of interest" description="Disordered" evidence="1">
    <location>
        <begin position="1"/>
        <end position="113"/>
    </location>
</feature>
<evidence type="ECO:0000256" key="1">
    <source>
        <dbReference type="SAM" id="MobiDB-lite"/>
    </source>
</evidence>
<protein>
    <submittedName>
        <fullName evidence="2">Uncharacterized protein</fullName>
    </submittedName>
</protein>
<dbReference type="EMBL" id="JBHSTE010000007">
    <property type="protein sequence ID" value="MFC6334656.1"/>
    <property type="molecule type" value="Genomic_DNA"/>
</dbReference>
<reference evidence="3" key="1">
    <citation type="journal article" date="2019" name="Int. J. Syst. Evol. Microbiol.">
        <title>The Global Catalogue of Microorganisms (GCM) 10K type strain sequencing project: providing services to taxonomists for standard genome sequencing and annotation.</title>
        <authorList>
            <consortium name="The Broad Institute Genomics Platform"/>
            <consortium name="The Broad Institute Genome Sequencing Center for Infectious Disease"/>
            <person name="Wu L."/>
            <person name="Ma J."/>
        </authorList>
    </citation>
    <scope>NUCLEOTIDE SEQUENCE [LARGE SCALE GENOMIC DNA]</scope>
    <source>
        <strain evidence="3">PCU 280</strain>
    </source>
</reference>
<gene>
    <name evidence="2" type="ORF">ACFP56_18655</name>
</gene>
<keyword evidence="3" id="KW-1185">Reference proteome</keyword>
<feature type="compositionally biased region" description="Basic and acidic residues" evidence="1">
    <location>
        <begin position="83"/>
        <end position="92"/>
    </location>
</feature>
<feature type="compositionally biased region" description="Basic and acidic residues" evidence="1">
    <location>
        <begin position="104"/>
        <end position="113"/>
    </location>
</feature>
<dbReference type="Proteomes" id="UP001596233">
    <property type="component" value="Unassembled WGS sequence"/>
</dbReference>
<feature type="compositionally biased region" description="Low complexity" evidence="1">
    <location>
        <begin position="33"/>
        <end position="43"/>
    </location>
</feature>
<comment type="caution">
    <text evidence="2">The sequence shown here is derived from an EMBL/GenBank/DDBJ whole genome shotgun (WGS) entry which is preliminary data.</text>
</comment>
<sequence>MPKKPQRNKKRGKRASQGKSNKASSVSRKRAAASKAIAAPKKANQQEADTTTASSTVQQHTAEHQAPKAAEPSTLDSTAARSKSKDKERAAESRSQPEQTVRQSTEDHSMRTRELRSGAYRALQDACDKSKHLSGKLRQHRSAVLLDLPSSLPGSLIVRAINKSGLHYQLLHADRIAAASNQQPQLELFVDGLNDDQLTTLIAELDELIGDFTGRN</sequence>
<proteinExistence type="predicted"/>
<feature type="compositionally biased region" description="Basic residues" evidence="1">
    <location>
        <begin position="1"/>
        <end position="16"/>
    </location>
</feature>
<evidence type="ECO:0000313" key="2">
    <source>
        <dbReference type="EMBL" id="MFC6334656.1"/>
    </source>
</evidence>
<feature type="compositionally biased region" description="Polar residues" evidence="1">
    <location>
        <begin position="45"/>
        <end position="60"/>
    </location>
</feature>